<dbReference type="EMBL" id="CP019948">
    <property type="protein sequence ID" value="ARN83075.1"/>
    <property type="molecule type" value="Genomic_DNA"/>
</dbReference>
<protein>
    <submittedName>
        <fullName evidence="2">Uncharacterized protein</fullName>
    </submittedName>
</protein>
<proteinExistence type="predicted"/>
<dbReference type="AlphaFoldDB" id="A0A1W6MZS7"/>
<keyword evidence="1" id="KW-1133">Transmembrane helix</keyword>
<feature type="transmembrane region" description="Helical" evidence="1">
    <location>
        <begin position="32"/>
        <end position="52"/>
    </location>
</feature>
<evidence type="ECO:0000256" key="1">
    <source>
        <dbReference type="SAM" id="Phobius"/>
    </source>
</evidence>
<keyword evidence="1" id="KW-0472">Membrane</keyword>
<dbReference type="KEGG" id="mbry:B1812_20545"/>
<keyword evidence="1" id="KW-0812">Transmembrane</keyword>
<dbReference type="OrthoDB" id="8450418at2"/>
<name>A0A1W6MZS7_9HYPH</name>
<reference evidence="2 3" key="1">
    <citation type="submission" date="2017-02" db="EMBL/GenBank/DDBJ databases">
        <authorList>
            <person name="Peterson S.W."/>
        </authorList>
    </citation>
    <scope>NUCLEOTIDE SEQUENCE [LARGE SCALE GENOMIC DNA]</scope>
    <source>
        <strain evidence="2 3">S285</strain>
    </source>
</reference>
<dbReference type="RefSeq" id="WP_085773223.1">
    <property type="nucleotide sequence ID" value="NZ_AP027149.1"/>
</dbReference>
<dbReference type="STRING" id="655015.B1812_20545"/>
<dbReference type="Proteomes" id="UP000193978">
    <property type="component" value="Chromosome"/>
</dbReference>
<organism evidence="2 3">
    <name type="scientific">Methylocystis bryophila</name>
    <dbReference type="NCBI Taxonomy" id="655015"/>
    <lineage>
        <taxon>Bacteria</taxon>
        <taxon>Pseudomonadati</taxon>
        <taxon>Pseudomonadota</taxon>
        <taxon>Alphaproteobacteria</taxon>
        <taxon>Hyphomicrobiales</taxon>
        <taxon>Methylocystaceae</taxon>
        <taxon>Methylocystis</taxon>
    </lineage>
</organism>
<evidence type="ECO:0000313" key="3">
    <source>
        <dbReference type="Proteomes" id="UP000193978"/>
    </source>
</evidence>
<accession>A0A1W6MZS7</accession>
<gene>
    <name evidence="2" type="ORF">B1812_20545</name>
</gene>
<keyword evidence="3" id="KW-1185">Reference proteome</keyword>
<evidence type="ECO:0000313" key="2">
    <source>
        <dbReference type="EMBL" id="ARN83075.1"/>
    </source>
</evidence>
<sequence length="141" mass="15145">MILIFVFVACLLTAFGGLYFLGAKLVFSNSLQASLAIIIGLLLGAGGEAMLAGSSSSFYKAQQIQTSACELEGESAHPQARGRDTTHVIQDHIVGCMKAAGYHWTLAHRHCQEAPVSMNPLCYLPDEPFSRAVTLAQVVFE</sequence>